<dbReference type="EMBL" id="CP007481">
    <property type="protein sequence ID" value="AHX11319.1"/>
    <property type="molecule type" value="Genomic_DNA"/>
</dbReference>
<gene>
    <name evidence="3" type="ORF">NHE_0367</name>
</gene>
<dbReference type="Pfam" id="PF01370">
    <property type="entry name" value="Epimerase"/>
    <property type="match status" value="1"/>
</dbReference>
<protein>
    <submittedName>
        <fullName evidence="3">Saccharopine dehydrogenase family protein</fullName>
    </submittedName>
</protein>
<keyword evidence="1" id="KW-1133">Transmembrane helix</keyword>
<dbReference type="PANTHER" id="PTHR12126">
    <property type="entry name" value="NADH-UBIQUINONE OXIDOREDUCTASE 39 KDA SUBUNIT-RELATED"/>
    <property type="match status" value="1"/>
</dbReference>
<dbReference type="CDD" id="cd05271">
    <property type="entry name" value="NDUFA9_like_SDR_a"/>
    <property type="match status" value="1"/>
</dbReference>
<reference evidence="3 4" key="1">
    <citation type="submission" date="2014-03" db="EMBL/GenBank/DDBJ databases">
        <title>Sequencing and Comparison of Genomes and Transcriptome Profiles of Human Ehrlichiosis Agents.</title>
        <authorList>
            <person name="Lin M."/>
            <person name="Daugherty S.C."/>
            <person name="Nagaraj S."/>
            <person name="Cheng Z."/>
            <person name="Xiong Q."/>
            <person name="Lin F.-Y."/>
            <person name="Sengamalay N."/>
            <person name="Ott S."/>
            <person name="Godinez A."/>
            <person name="Tallon L.J."/>
            <person name="Sadzewicz L."/>
            <person name="Fraser C.M."/>
            <person name="Dunning Hotopp J.C."/>
            <person name="Rikihisa Y."/>
        </authorList>
    </citation>
    <scope>NUCLEOTIDE SEQUENCE [LARGE SCALE GENOMIC DNA]</scope>
    <source>
        <strain evidence="3 4">Oregon</strain>
    </source>
</reference>
<sequence>MKKITIFGGSGFIGPYVVRELAKANYQITVVSRSMIKEKELKLSGNLGQISVRRGDIRNPDDIRTSIMGSEIVINLVAILGGNSSSSMDEINNLACGALAKISAECGVKRFIHFSALVGCAGTTRYGKSKIEGENAVRAAFPDSIIIRPSVVFGEEDNFINSFIKLGKRLRIIPLPLGGKAVFQPVYVADLSRFVCRVVQDDNLRNKVYTVTGPKEYTLGQICSIIRENLKMKMLCLHVPYWLIFCMARIIGFSLFKPMNKLLYGRTAPIVTCEQVRMLKYSSVSNKNALPEFGISPTLLEEKLPLYVENI</sequence>
<keyword evidence="1" id="KW-0472">Membrane</keyword>
<dbReference type="InterPro" id="IPR001509">
    <property type="entry name" value="Epimerase_deHydtase"/>
</dbReference>
<evidence type="ECO:0000256" key="1">
    <source>
        <dbReference type="SAM" id="Phobius"/>
    </source>
</evidence>
<dbReference type="InterPro" id="IPR051207">
    <property type="entry name" value="ComplexI_NDUFA9_subunit"/>
</dbReference>
<dbReference type="Proteomes" id="UP000023755">
    <property type="component" value="Chromosome"/>
</dbReference>
<dbReference type="RefSeq" id="WP_038559285.1">
    <property type="nucleotide sequence ID" value="NZ_CP007481.1"/>
</dbReference>
<keyword evidence="1" id="KW-0812">Transmembrane</keyword>
<dbReference type="PANTHER" id="PTHR12126:SF11">
    <property type="entry name" value="NADH DEHYDROGENASE [UBIQUINONE] 1 ALPHA SUBCOMPLEX SUBUNIT 9, MITOCHONDRIAL"/>
    <property type="match status" value="1"/>
</dbReference>
<dbReference type="AlphaFoldDB" id="X5HJP9"/>
<proteinExistence type="predicted"/>
<dbReference type="SUPFAM" id="SSF51735">
    <property type="entry name" value="NAD(P)-binding Rossmann-fold domains"/>
    <property type="match status" value="1"/>
</dbReference>
<dbReference type="InterPro" id="IPR036291">
    <property type="entry name" value="NAD(P)-bd_dom_sf"/>
</dbReference>
<feature type="transmembrane region" description="Helical" evidence="1">
    <location>
        <begin position="239"/>
        <end position="256"/>
    </location>
</feature>
<dbReference type="GO" id="GO:0044877">
    <property type="term" value="F:protein-containing complex binding"/>
    <property type="evidence" value="ECO:0007669"/>
    <property type="project" value="TreeGrafter"/>
</dbReference>
<dbReference type="KEGG" id="nhm:NHE_0367"/>
<accession>X5HJP9</accession>
<dbReference type="Gene3D" id="3.40.50.720">
    <property type="entry name" value="NAD(P)-binding Rossmann-like Domain"/>
    <property type="match status" value="1"/>
</dbReference>
<evidence type="ECO:0000259" key="2">
    <source>
        <dbReference type="Pfam" id="PF01370"/>
    </source>
</evidence>
<organism evidence="3 4">
    <name type="scientific">Neorickettsia helminthoeca str. Oregon</name>
    <dbReference type="NCBI Taxonomy" id="1286528"/>
    <lineage>
        <taxon>Bacteria</taxon>
        <taxon>Pseudomonadati</taxon>
        <taxon>Pseudomonadota</taxon>
        <taxon>Alphaproteobacteria</taxon>
        <taxon>Rickettsiales</taxon>
        <taxon>Anaplasmataceae</taxon>
        <taxon>Neorickettsia</taxon>
    </lineage>
</organism>
<feature type="domain" description="NAD-dependent epimerase/dehydratase" evidence="2">
    <location>
        <begin position="4"/>
        <end position="209"/>
    </location>
</feature>
<dbReference type="STRING" id="1286528.NHE_0367"/>
<keyword evidence="4" id="KW-1185">Reference proteome</keyword>
<evidence type="ECO:0000313" key="3">
    <source>
        <dbReference type="EMBL" id="AHX11319.1"/>
    </source>
</evidence>
<dbReference type="OrthoDB" id="9776313at2"/>
<evidence type="ECO:0000313" key="4">
    <source>
        <dbReference type="Proteomes" id="UP000023755"/>
    </source>
</evidence>
<name>X5HJP9_9RICK</name>
<dbReference type="HOGENOM" id="CLU_007383_6_5_5"/>